<dbReference type="Proteomes" id="UP000199514">
    <property type="component" value="Unassembled WGS sequence"/>
</dbReference>
<evidence type="ECO:0000313" key="2">
    <source>
        <dbReference type="Proteomes" id="UP000199514"/>
    </source>
</evidence>
<accession>A0A1I1M8C0</accession>
<gene>
    <name evidence="1" type="ORF">SAMN05421780_11052</name>
</gene>
<dbReference type="STRING" id="927664.SAMN05421780_11052"/>
<proteinExistence type="predicted"/>
<name>A0A1I1M8C0_9BACT</name>
<evidence type="ECO:0000313" key="1">
    <source>
        <dbReference type="EMBL" id="SFC81012.1"/>
    </source>
</evidence>
<sequence>MKKTWLWIGSILGLGFLAVKAGGYLNLGNEIVVETSSSFSGTLFGGLTIKTNVIIKNPTLKSIQISYPFVRVLTAKKDGAELGTSNANPTLITIPASAQIQSPNDFPTFEIKMPLTTLLASGTAIWNAIKSGTVLVIATSFRAIVGGVAVEVPTQYEELSVKV</sequence>
<organism evidence="1 2">
    <name type="scientific">Flexibacter flexilis DSM 6793</name>
    <dbReference type="NCBI Taxonomy" id="927664"/>
    <lineage>
        <taxon>Bacteria</taxon>
        <taxon>Pseudomonadati</taxon>
        <taxon>Bacteroidota</taxon>
        <taxon>Cytophagia</taxon>
        <taxon>Cytophagales</taxon>
        <taxon>Flexibacteraceae</taxon>
        <taxon>Flexibacter</taxon>
    </lineage>
</organism>
<evidence type="ECO:0008006" key="3">
    <source>
        <dbReference type="Google" id="ProtNLM"/>
    </source>
</evidence>
<dbReference type="EMBL" id="FOLE01000010">
    <property type="protein sequence ID" value="SFC81012.1"/>
    <property type="molecule type" value="Genomic_DNA"/>
</dbReference>
<reference evidence="1 2" key="1">
    <citation type="submission" date="2016-10" db="EMBL/GenBank/DDBJ databases">
        <authorList>
            <person name="de Groot N.N."/>
        </authorList>
    </citation>
    <scope>NUCLEOTIDE SEQUENCE [LARGE SCALE GENOMIC DNA]</scope>
    <source>
        <strain evidence="1 2">DSM 6793</strain>
    </source>
</reference>
<dbReference type="AlphaFoldDB" id="A0A1I1M8C0"/>
<protein>
    <recommendedName>
        <fullName evidence="3">Late embryogenesis abundant protein</fullName>
    </recommendedName>
</protein>
<dbReference type="RefSeq" id="WP_091515006.1">
    <property type="nucleotide sequence ID" value="NZ_FOLE01000010.1"/>
</dbReference>
<keyword evidence="2" id="KW-1185">Reference proteome</keyword>